<feature type="region of interest" description="Disordered" evidence="3">
    <location>
        <begin position="141"/>
        <end position="181"/>
    </location>
</feature>
<reference evidence="5 6" key="1">
    <citation type="journal article" date="2015" name="Environ. Microbiol.">
        <title>Metagenome sequence of Elaphomyces granulatus from sporocarp tissue reveals Ascomycota ectomycorrhizal fingerprints of genome expansion and a Proteobacteria-rich microbiome.</title>
        <authorList>
            <person name="Quandt C.A."/>
            <person name="Kohler A."/>
            <person name="Hesse C.N."/>
            <person name="Sharpton T.J."/>
            <person name="Martin F."/>
            <person name="Spatafora J.W."/>
        </authorList>
    </citation>
    <scope>NUCLEOTIDE SEQUENCE [LARGE SCALE GENOMIC DNA]</scope>
    <source>
        <strain evidence="5 6">OSC145934</strain>
    </source>
</reference>
<dbReference type="GO" id="GO:0001228">
    <property type="term" value="F:DNA-binding transcription activator activity, RNA polymerase II-specific"/>
    <property type="evidence" value="ECO:0007669"/>
    <property type="project" value="TreeGrafter"/>
</dbReference>
<comment type="caution">
    <text evidence="5">The sequence shown here is derived from an EMBL/GenBank/DDBJ whole genome shotgun (WGS) entry which is preliminary data.</text>
</comment>
<evidence type="ECO:0000313" key="6">
    <source>
        <dbReference type="Proteomes" id="UP000243515"/>
    </source>
</evidence>
<protein>
    <recommendedName>
        <fullName evidence="4">BZIP domain-containing protein</fullName>
    </recommendedName>
</protein>
<dbReference type="InterPro" id="IPR050936">
    <property type="entry name" value="AP-1-like"/>
</dbReference>
<evidence type="ECO:0000256" key="3">
    <source>
        <dbReference type="SAM" id="MobiDB-lite"/>
    </source>
</evidence>
<feature type="compositionally biased region" description="Polar residues" evidence="3">
    <location>
        <begin position="1"/>
        <end position="14"/>
    </location>
</feature>
<dbReference type="GO" id="GO:0090575">
    <property type="term" value="C:RNA polymerase II transcription regulator complex"/>
    <property type="evidence" value="ECO:0007669"/>
    <property type="project" value="TreeGrafter"/>
</dbReference>
<comment type="subcellular location">
    <subcellularLocation>
        <location evidence="1">Nucleus</location>
    </subcellularLocation>
</comment>
<proteinExistence type="predicted"/>
<dbReference type="Pfam" id="PF10297">
    <property type="entry name" value="Hap4_Hap_bind"/>
    <property type="match status" value="1"/>
</dbReference>
<name>A0A232M0C1_9EURO</name>
<feature type="compositionally biased region" description="Low complexity" evidence="3">
    <location>
        <begin position="26"/>
        <end position="40"/>
    </location>
</feature>
<gene>
    <name evidence="5" type="ORF">Egran_02489</name>
</gene>
<dbReference type="Proteomes" id="UP000243515">
    <property type="component" value="Unassembled WGS sequence"/>
</dbReference>
<feature type="region of interest" description="Disordered" evidence="3">
    <location>
        <begin position="387"/>
        <end position="411"/>
    </location>
</feature>
<dbReference type="Gene3D" id="1.20.5.170">
    <property type="match status" value="1"/>
</dbReference>
<dbReference type="InterPro" id="IPR004827">
    <property type="entry name" value="bZIP"/>
</dbReference>
<evidence type="ECO:0000256" key="2">
    <source>
        <dbReference type="ARBA" id="ARBA00023242"/>
    </source>
</evidence>
<evidence type="ECO:0000313" key="5">
    <source>
        <dbReference type="EMBL" id="OXV09748.1"/>
    </source>
</evidence>
<dbReference type="PANTHER" id="PTHR40621">
    <property type="entry name" value="TRANSCRIPTION FACTOR KAPC-RELATED"/>
    <property type="match status" value="1"/>
</dbReference>
<dbReference type="EMBL" id="NPHW01003352">
    <property type="protein sequence ID" value="OXV09748.1"/>
    <property type="molecule type" value="Genomic_DNA"/>
</dbReference>
<dbReference type="InterPro" id="IPR046347">
    <property type="entry name" value="bZIP_sf"/>
</dbReference>
<accession>A0A232M0C1</accession>
<organism evidence="5 6">
    <name type="scientific">Elaphomyces granulatus</name>
    <dbReference type="NCBI Taxonomy" id="519963"/>
    <lineage>
        <taxon>Eukaryota</taxon>
        <taxon>Fungi</taxon>
        <taxon>Dikarya</taxon>
        <taxon>Ascomycota</taxon>
        <taxon>Pezizomycotina</taxon>
        <taxon>Eurotiomycetes</taxon>
        <taxon>Eurotiomycetidae</taxon>
        <taxon>Eurotiales</taxon>
        <taxon>Elaphomycetaceae</taxon>
        <taxon>Elaphomyces</taxon>
    </lineage>
</organism>
<dbReference type="SUPFAM" id="SSF57959">
    <property type="entry name" value="Leucine zipper domain"/>
    <property type="match status" value="1"/>
</dbReference>
<feature type="compositionally biased region" description="Low complexity" evidence="3">
    <location>
        <begin position="402"/>
        <end position="411"/>
    </location>
</feature>
<dbReference type="OrthoDB" id="5374328at2759"/>
<dbReference type="SMART" id="SM00338">
    <property type="entry name" value="BRLZ"/>
    <property type="match status" value="1"/>
</dbReference>
<feature type="compositionally biased region" description="Polar residues" evidence="3">
    <location>
        <begin position="146"/>
        <end position="164"/>
    </location>
</feature>
<dbReference type="Pfam" id="PF00170">
    <property type="entry name" value="bZIP_1"/>
    <property type="match status" value="1"/>
</dbReference>
<feature type="domain" description="BZIP" evidence="4">
    <location>
        <begin position="63"/>
        <end position="78"/>
    </location>
</feature>
<sequence length="481" mass="52585">MAALTSLQTISSSPALAPATNGRQMSASSPSPGTPGSVTTKEWIIPPRPKPGRKPAIDTPPTKRKAQNRAAQRAFRERRAARVGELEEHIKKIEEEHESHEYTLKEQVENLSRDLEQCRQEVSWWKDRCYSLEKEVALERSAKLDSGSSVSHHATPQSDTSSDNTESEHYGTVSNLTDIREEQPEIPSGCGNCSSMYCQCIEDAFHINLVDTQNSSSFNLHTSNKRALTRRRGINPAVKPEPEEMEIDFTSRFATPQLQENRFHSSTSPATVDRCGFCDDGTACICEEMAAQSERQASLENNQLAPIIQNTAQFTPPPSDGDAQSDFTLPSLSQATSSCPYGPGTCAQCLADPRSTLFCKTLAASRTANGLSSGCCGGKGANRGCCQPRPSTRNSNAKRGDSSSMSTSTNPSLTLTCADTYTTLSRHPKFSRATDELATWLPKLQTHDAADNHLAARPAMEVEAASVISVLRYFDRRFSDK</sequence>
<evidence type="ECO:0000259" key="4">
    <source>
        <dbReference type="PROSITE" id="PS00036"/>
    </source>
</evidence>
<dbReference type="PROSITE" id="PS00036">
    <property type="entry name" value="BZIP_BASIC"/>
    <property type="match status" value="1"/>
</dbReference>
<dbReference type="PANTHER" id="PTHR40621:SF7">
    <property type="entry name" value="BZIP DOMAIN-CONTAINING PROTEIN"/>
    <property type="match status" value="1"/>
</dbReference>
<dbReference type="GO" id="GO:0000976">
    <property type="term" value="F:transcription cis-regulatory region binding"/>
    <property type="evidence" value="ECO:0007669"/>
    <property type="project" value="InterPro"/>
</dbReference>
<keyword evidence="6" id="KW-1185">Reference proteome</keyword>
<evidence type="ECO:0000256" key="1">
    <source>
        <dbReference type="ARBA" id="ARBA00004123"/>
    </source>
</evidence>
<dbReference type="AlphaFoldDB" id="A0A232M0C1"/>
<keyword evidence="2" id="KW-0539">Nucleus</keyword>
<dbReference type="InterPro" id="IPR018287">
    <property type="entry name" value="Hap4_TF_heteromerisation"/>
</dbReference>
<feature type="region of interest" description="Disordered" evidence="3">
    <location>
        <begin position="1"/>
        <end position="77"/>
    </location>
</feature>